<keyword evidence="2" id="KW-0479">Metal-binding</keyword>
<dbReference type="PANTHER" id="PTHR16515:SF49">
    <property type="entry name" value="GASTRULA ZINC FINGER PROTEIN XLCGF49.1-LIKE-RELATED"/>
    <property type="match status" value="1"/>
</dbReference>
<feature type="compositionally biased region" description="Polar residues" evidence="9">
    <location>
        <begin position="706"/>
        <end position="722"/>
    </location>
</feature>
<dbReference type="PROSITE" id="PS50157">
    <property type="entry name" value="ZINC_FINGER_C2H2_2"/>
    <property type="match status" value="3"/>
</dbReference>
<organism evidence="11 12">
    <name type="scientific">Oedothorax gibbosus</name>
    <dbReference type="NCBI Taxonomy" id="931172"/>
    <lineage>
        <taxon>Eukaryota</taxon>
        <taxon>Metazoa</taxon>
        <taxon>Ecdysozoa</taxon>
        <taxon>Arthropoda</taxon>
        <taxon>Chelicerata</taxon>
        <taxon>Arachnida</taxon>
        <taxon>Araneae</taxon>
        <taxon>Araneomorphae</taxon>
        <taxon>Entelegynae</taxon>
        <taxon>Araneoidea</taxon>
        <taxon>Linyphiidae</taxon>
        <taxon>Erigoninae</taxon>
        <taxon>Oedothorax</taxon>
    </lineage>
</organism>
<protein>
    <recommendedName>
        <fullName evidence="10">C2H2-type domain-containing protein</fullName>
    </recommendedName>
</protein>
<evidence type="ECO:0000256" key="5">
    <source>
        <dbReference type="ARBA" id="ARBA00022833"/>
    </source>
</evidence>
<reference evidence="11 12" key="1">
    <citation type="journal article" date="2022" name="Nat. Ecol. Evol.">
        <title>A masculinizing supergene underlies an exaggerated male reproductive morph in a spider.</title>
        <authorList>
            <person name="Hendrickx F."/>
            <person name="De Corte Z."/>
            <person name="Sonet G."/>
            <person name="Van Belleghem S.M."/>
            <person name="Kostlbacher S."/>
            <person name="Vangestel C."/>
        </authorList>
    </citation>
    <scope>NUCLEOTIDE SEQUENCE [LARGE SCALE GENOMIC DNA]</scope>
    <source>
        <strain evidence="11">W744_W776</strain>
    </source>
</reference>
<dbReference type="Proteomes" id="UP000827092">
    <property type="component" value="Unassembled WGS sequence"/>
</dbReference>
<evidence type="ECO:0000256" key="9">
    <source>
        <dbReference type="SAM" id="MobiDB-lite"/>
    </source>
</evidence>
<dbReference type="PANTHER" id="PTHR16515">
    <property type="entry name" value="PR DOMAIN ZINC FINGER PROTEIN"/>
    <property type="match status" value="1"/>
</dbReference>
<evidence type="ECO:0000256" key="2">
    <source>
        <dbReference type="ARBA" id="ARBA00022723"/>
    </source>
</evidence>
<feature type="domain" description="C2H2-type" evidence="10">
    <location>
        <begin position="45"/>
        <end position="67"/>
    </location>
</feature>
<name>A0AAV6VFR8_9ARAC</name>
<accession>A0AAV6VFR8</accession>
<feature type="region of interest" description="Disordered" evidence="9">
    <location>
        <begin position="565"/>
        <end position="642"/>
    </location>
</feature>
<feature type="compositionally biased region" description="Polar residues" evidence="9">
    <location>
        <begin position="679"/>
        <end position="691"/>
    </location>
</feature>
<comment type="caution">
    <text evidence="11">The sequence shown here is derived from an EMBL/GenBank/DDBJ whole genome shotgun (WGS) entry which is preliminary data.</text>
</comment>
<dbReference type="GO" id="GO:0010468">
    <property type="term" value="P:regulation of gene expression"/>
    <property type="evidence" value="ECO:0007669"/>
    <property type="project" value="TreeGrafter"/>
</dbReference>
<dbReference type="InterPro" id="IPR013087">
    <property type="entry name" value="Znf_C2H2_type"/>
</dbReference>
<feature type="compositionally biased region" description="Low complexity" evidence="9">
    <location>
        <begin position="132"/>
        <end position="143"/>
    </location>
</feature>
<keyword evidence="3" id="KW-0677">Repeat</keyword>
<evidence type="ECO:0000256" key="3">
    <source>
        <dbReference type="ARBA" id="ARBA00022737"/>
    </source>
</evidence>
<evidence type="ECO:0000259" key="10">
    <source>
        <dbReference type="PROSITE" id="PS50157"/>
    </source>
</evidence>
<dbReference type="GO" id="GO:0005634">
    <property type="term" value="C:nucleus"/>
    <property type="evidence" value="ECO:0007669"/>
    <property type="project" value="UniProtKB-SubCell"/>
</dbReference>
<keyword evidence="4 7" id="KW-0863">Zinc-finger</keyword>
<dbReference type="PROSITE" id="PS00028">
    <property type="entry name" value="ZINC_FINGER_C2H2_1"/>
    <property type="match status" value="3"/>
</dbReference>
<feature type="region of interest" description="Disordered" evidence="9">
    <location>
        <begin position="100"/>
        <end position="201"/>
    </location>
</feature>
<keyword evidence="6" id="KW-0539">Nucleus</keyword>
<proteinExistence type="predicted"/>
<dbReference type="InterPro" id="IPR036236">
    <property type="entry name" value="Znf_C2H2_sf"/>
</dbReference>
<evidence type="ECO:0000256" key="7">
    <source>
        <dbReference type="PROSITE-ProRule" id="PRU00042"/>
    </source>
</evidence>
<evidence type="ECO:0000256" key="8">
    <source>
        <dbReference type="SAM" id="Coils"/>
    </source>
</evidence>
<sequence>MSKGSTSKRSVLDERFLKCGECNERFWDNSKLVEHMESHAETKHLLCTICNKTFSVVQDLDKHYLLHRVLMQPFGCPACEARFATQDHLVKHVENIHPELTIGDQGKNPPQEAKTKRKPLPRSTKNQIKIESVQSVSSPVRSPSPRKAKSPNEKVVQSRRSPVKSPAQKGKLPNSKKVATKKSILKVVPTPSGKKRPVVWKDPVVSPEQNANRNVISVQYKQSPGEKRRLVSASTDSSASKKLKLVSPGPSGTLKLPVTTTPVKHTPITKTKLMQNISNLYDNPAHEEKKSMAQTRKDLLNSLTITPVTKGPIRVTKTAKPFIIYCPSNEIKTVQLNNSTNVSNSNVGSPKSTSGSITFGKLTESKSTPDNTQAFDKLFVSKTSISQSNTGTPEIKRLSFETKNPISPSKISTIQLIPITQNSLKPELSIQATPTVNPSTNSMKLIKNVTVVSPTGNAKLLHPIFPACKFSPDLKIIPQMVQSSPVKNVPSTSSPNTITATLPRQLKSPVTSTKVAAPLISEEEVLRDPLLKSQKLQILLPSIKLRKITEDEFLKATSKGLAGANNNNIAEVSNPDSLLPRKGVKRRGKQQSQDGETISKHAKRDSRVQTAETKANISNTKAQNKVPSAKGSIQKQANLKKTPAIVGMKTRRKLQSVEVTSTTDDKPVVSKAAGKDSPQIVQSSPQSTTRNVAKKAAKRSKDVSRETQQFIASIRKSTSPGTQAVKEEVIDSEAQKITAPSTRRSKRTVARSVSPQKRSVSKKKAVVKDIPKKVIEEVDSTNVTEKKDETNTIQDRSVSPRNRNISKKTPVVKDLPQKVTEEVNSTDVAEKKEEIQENHVQSSPEHNKIRVVTLTPEVMNKLKATVLKKTTSSTPNHIRLVVPSEVLSRIQNATLKKETEGSAPSTSALQKPDEARPLSNLKVSVVPKNIVRYGVEDLKRIKQKEQEENEKEEILKVKFEEKERRKQIKFCEKKLTRFLDRHPEKHLEKVKERLLTVRSLTVEEGSQLLMEVVANGCKTCKEVVGRTLCTLGFGDERDLFQDKAVEGLVALSTSKAKGKIVSKKASPAKKVSAAAKARKVKASESFENKKVTWNEGQKKAVSVPSKKNEPSRTSFSVIECAINKGDLSYSKKTDSKDLKPTAQMKNPVKIPRKRIQRKSPKQPFANDPFVDVSIINTEEKFVIECPCMKPNCNGLHPENFFI</sequence>
<dbReference type="EMBL" id="JAFNEN010000086">
    <property type="protein sequence ID" value="KAG8195505.1"/>
    <property type="molecule type" value="Genomic_DNA"/>
</dbReference>
<feature type="region of interest" description="Disordered" evidence="9">
    <location>
        <begin position="342"/>
        <end position="368"/>
    </location>
</feature>
<keyword evidence="8" id="KW-0175">Coiled coil</keyword>
<dbReference type="SMART" id="SM00355">
    <property type="entry name" value="ZnF_C2H2"/>
    <property type="match status" value="3"/>
</dbReference>
<dbReference type="InterPro" id="IPR050331">
    <property type="entry name" value="Zinc_finger"/>
</dbReference>
<evidence type="ECO:0000313" key="11">
    <source>
        <dbReference type="EMBL" id="KAG8195505.1"/>
    </source>
</evidence>
<gene>
    <name evidence="11" type="ORF">JTE90_010807</name>
</gene>
<keyword evidence="12" id="KW-1185">Reference proteome</keyword>
<dbReference type="SUPFAM" id="SSF57667">
    <property type="entry name" value="beta-beta-alpha zinc fingers"/>
    <property type="match status" value="1"/>
</dbReference>
<dbReference type="GO" id="GO:0008270">
    <property type="term" value="F:zinc ion binding"/>
    <property type="evidence" value="ECO:0007669"/>
    <property type="project" value="UniProtKB-KW"/>
</dbReference>
<feature type="compositionally biased region" description="Polar residues" evidence="9">
    <location>
        <begin position="565"/>
        <end position="576"/>
    </location>
</feature>
<evidence type="ECO:0000256" key="6">
    <source>
        <dbReference type="ARBA" id="ARBA00023242"/>
    </source>
</evidence>
<dbReference type="AlphaFoldDB" id="A0AAV6VFR8"/>
<feature type="coiled-coil region" evidence="8">
    <location>
        <begin position="935"/>
        <end position="964"/>
    </location>
</feature>
<feature type="domain" description="C2H2-type" evidence="10">
    <location>
        <begin position="17"/>
        <end position="44"/>
    </location>
</feature>
<dbReference type="Gene3D" id="3.30.160.60">
    <property type="entry name" value="Classic Zinc Finger"/>
    <property type="match status" value="1"/>
</dbReference>
<evidence type="ECO:0000313" key="12">
    <source>
        <dbReference type="Proteomes" id="UP000827092"/>
    </source>
</evidence>
<keyword evidence="5" id="KW-0862">Zinc</keyword>
<feature type="region of interest" description="Disordered" evidence="9">
    <location>
        <begin position="654"/>
        <end position="765"/>
    </location>
</feature>
<evidence type="ECO:0000256" key="4">
    <source>
        <dbReference type="ARBA" id="ARBA00022771"/>
    </source>
</evidence>
<feature type="domain" description="C2H2-type" evidence="10">
    <location>
        <begin position="74"/>
        <end position="97"/>
    </location>
</feature>
<feature type="compositionally biased region" description="Polar residues" evidence="9">
    <location>
        <begin position="608"/>
        <end position="639"/>
    </location>
</feature>
<evidence type="ECO:0000256" key="1">
    <source>
        <dbReference type="ARBA" id="ARBA00004123"/>
    </source>
</evidence>
<comment type="subcellular location">
    <subcellularLocation>
        <location evidence="1">Nucleus</location>
    </subcellularLocation>
</comment>
<feature type="region of interest" description="Disordered" evidence="9">
    <location>
        <begin position="896"/>
        <end position="915"/>
    </location>
</feature>